<accession>A0AAW1FF37</accession>
<comment type="caution">
    <text evidence="3">The sequence shown here is derived from an EMBL/GenBank/DDBJ whole genome shotgun (WGS) entry which is preliminary data.</text>
</comment>
<protein>
    <recommendedName>
        <fullName evidence="2">PiggyBac transposable element-derived protein domain-containing protein</fullName>
    </recommendedName>
</protein>
<dbReference type="EMBL" id="JBCEZU010000078">
    <property type="protein sequence ID" value="KAK9532194.1"/>
    <property type="molecule type" value="Genomic_DNA"/>
</dbReference>
<organism evidence="3 4">
    <name type="scientific">Zoarces viviparus</name>
    <name type="common">Viviparous eelpout</name>
    <name type="synonym">Blennius viviparus</name>
    <dbReference type="NCBI Taxonomy" id="48416"/>
    <lineage>
        <taxon>Eukaryota</taxon>
        <taxon>Metazoa</taxon>
        <taxon>Chordata</taxon>
        <taxon>Craniata</taxon>
        <taxon>Vertebrata</taxon>
        <taxon>Euteleostomi</taxon>
        <taxon>Actinopterygii</taxon>
        <taxon>Neopterygii</taxon>
        <taxon>Teleostei</taxon>
        <taxon>Neoteleostei</taxon>
        <taxon>Acanthomorphata</taxon>
        <taxon>Eupercaria</taxon>
        <taxon>Perciformes</taxon>
        <taxon>Cottioidei</taxon>
        <taxon>Zoarcales</taxon>
        <taxon>Zoarcidae</taxon>
        <taxon>Zoarcinae</taxon>
        <taxon>Zoarces</taxon>
    </lineage>
</organism>
<reference evidence="3 4" key="1">
    <citation type="journal article" date="2024" name="Genome Biol. Evol.">
        <title>Chromosome-level genome assembly of the viviparous eelpout Zoarces viviparus.</title>
        <authorList>
            <person name="Fuhrmann N."/>
            <person name="Brasseur M.V."/>
            <person name="Bakowski C.E."/>
            <person name="Podsiadlowski L."/>
            <person name="Prost S."/>
            <person name="Krehenwinkel H."/>
            <person name="Mayer C."/>
        </authorList>
    </citation>
    <scope>NUCLEOTIDE SEQUENCE [LARGE SCALE GENOMIC DNA]</scope>
    <source>
        <strain evidence="3">NO-MEL_2022_Ind0_liver</strain>
    </source>
</reference>
<feature type="domain" description="PiggyBac transposable element-derived protein" evidence="2">
    <location>
        <begin position="155"/>
        <end position="337"/>
    </location>
</feature>
<feature type="region of interest" description="Disordered" evidence="1">
    <location>
        <begin position="467"/>
        <end position="492"/>
    </location>
</feature>
<dbReference type="Pfam" id="PF13843">
    <property type="entry name" value="DDE_Tnp_1_7"/>
    <property type="match status" value="2"/>
</dbReference>
<feature type="compositionally biased region" description="Low complexity" evidence="1">
    <location>
        <begin position="89"/>
        <end position="103"/>
    </location>
</feature>
<name>A0AAW1FF37_ZOAVI</name>
<evidence type="ECO:0000313" key="4">
    <source>
        <dbReference type="Proteomes" id="UP001488805"/>
    </source>
</evidence>
<evidence type="ECO:0000256" key="1">
    <source>
        <dbReference type="SAM" id="MobiDB-lite"/>
    </source>
</evidence>
<dbReference type="Proteomes" id="UP001488805">
    <property type="component" value="Unassembled WGS sequence"/>
</dbReference>
<dbReference type="PANTHER" id="PTHR46599">
    <property type="entry name" value="PIGGYBAC TRANSPOSABLE ELEMENT-DERIVED PROTEIN 4"/>
    <property type="match status" value="1"/>
</dbReference>
<feature type="compositionally biased region" description="Low complexity" evidence="1">
    <location>
        <begin position="23"/>
        <end position="33"/>
    </location>
</feature>
<keyword evidence="4" id="KW-1185">Reference proteome</keyword>
<evidence type="ECO:0000313" key="3">
    <source>
        <dbReference type="EMBL" id="KAK9532194.1"/>
    </source>
</evidence>
<dbReference type="InterPro" id="IPR029526">
    <property type="entry name" value="PGBD"/>
</dbReference>
<feature type="compositionally biased region" description="Low complexity" evidence="1">
    <location>
        <begin position="110"/>
        <end position="121"/>
    </location>
</feature>
<dbReference type="PANTHER" id="PTHR46599:SF3">
    <property type="entry name" value="PIGGYBAC TRANSPOSABLE ELEMENT-DERIVED PROTEIN 4"/>
    <property type="match status" value="1"/>
</dbReference>
<feature type="compositionally biased region" description="Basic and acidic residues" evidence="1">
    <location>
        <begin position="1"/>
        <end position="22"/>
    </location>
</feature>
<dbReference type="AlphaFoldDB" id="A0AAW1FF37"/>
<evidence type="ECO:0000259" key="2">
    <source>
        <dbReference type="Pfam" id="PF13843"/>
    </source>
</evidence>
<sequence>MELCLLRDSDKSGDEESDHEGSEMSSASETEAMLLHGGDITIDKQSSDVDSDQDWEPDTSRPVSKRPHRVEQQDSTSSGEEPHPPTPQRGSASSRRPRGSAPGRRGRGTGSSSQDGTSGQRWNDVGIPDITPPQPTFGPARSSGPQLTRTATYTALQLFQLYFTNSVLQTIIENTNDFGSTHYSLPSNLWIDVTLQDMFSFMSLIVYMGVLKCSGFTDYWRGGKLYSLPFPRRVMTGKKFLRISQALHLSSSVEDAANEQRRGTAAFDRLCKIKPLYEEIREACKRNYHPSQEIAIDERMVAPKACIGLKEHMKNKPVRWGYKLFALADCSSGYTIRWIRKDSLLFVQWRDKKDVFMCSTLHTAHAEDTVQRRVKGADGHCASKDIPVPPAVKEYNQSMGRVDLSDALIGSYKVLHKTQTWYKTFFYHFMDIAIVNAFLLHTDIAEGEGEAPMHQKAFRETLAKELAEVGSPSTARPGPPPAPSGAHHRPVHISGRSTAGRLKCRHCHAKTPVKCSSCDVPLCLVPGRDCYNNWHVANNL</sequence>
<feature type="region of interest" description="Disordered" evidence="1">
    <location>
        <begin position="1"/>
        <end position="146"/>
    </location>
</feature>
<proteinExistence type="predicted"/>
<feature type="domain" description="PiggyBac transposable element-derived protein" evidence="2">
    <location>
        <begin position="342"/>
        <end position="438"/>
    </location>
</feature>
<gene>
    <name evidence="3" type="ORF">VZT92_009592</name>
</gene>